<dbReference type="Proteomes" id="UP000504618">
    <property type="component" value="Unplaced"/>
</dbReference>
<protein>
    <recommendedName>
        <fullName evidence="1">RNA-directed DNA polymerase</fullName>
        <ecNumber evidence="1">2.7.7.49</ecNumber>
    </recommendedName>
</protein>
<keyword evidence="5" id="KW-1185">Reference proteome</keyword>
<dbReference type="GeneID" id="112466360"/>
<dbReference type="InterPro" id="IPR043502">
    <property type="entry name" value="DNA/RNA_pol_sf"/>
</dbReference>
<name>A0A6J1RBA2_9HYME</name>
<dbReference type="FunFam" id="1.10.340.70:FF:000003">
    <property type="entry name" value="Protein CBG25708"/>
    <property type="match status" value="1"/>
</dbReference>
<evidence type="ECO:0000259" key="4">
    <source>
        <dbReference type="Pfam" id="PF17921"/>
    </source>
</evidence>
<dbReference type="FunFam" id="3.30.70.270:FF:000063">
    <property type="entry name" value="Zinc knuckle domaincontaining protein"/>
    <property type="match status" value="1"/>
</dbReference>
<dbReference type="PANTHER" id="PTHR37984:SF12">
    <property type="entry name" value="RIBONUCLEASE H"/>
    <property type="match status" value="1"/>
</dbReference>
<dbReference type="EC" id="2.7.7.49" evidence="1"/>
<sequence length="1032" mass="116544">MALIGSIEAFNPRETDITSYMERIEMLFACNEVTSNKKVSLLLTLIGGEAYGVLKDLLAPTLPSTLTFERLSSELESHYSPKRLVIAERYKFYSAMQETNEDVKVYVARLKNLAKHCAFGTFLNEALRDKLVCGIRSEIVQRKLLTEDNLTFERAFQIATSVEMAEGQIKAMGTEAAAVNKVSTAKFNKGRKFSRPAWQNKATSSQDVSQTSKAGQPTNSTGKSRCGRCLKIHWDNNKCPAINWKCYSCNQTGHTAKSKWCKNRINEVTSEETSQEEPNAAGNDSSTVGWLKESEDTYFLNTLRQSKRNETLYTQIPVEGKTIVMEVDSGACKSVMHINDYKKLFPSIRVESVTFKLRVVTGEKVNVIGQITVSVEYQKKIFTLPLVVIDSKTKFTPLLGRNWLDILNPQWRQILDTDMLVEHTNLNKVFTHESETVKIMMIELKNRFRKVFEEEPEAVIKHFKAEIKLKDDAKPIFHRAYSMPYALKLKVEDEVAKMVQSGIVTKVAHRHRIDSKGVHPLDDKVKSIHKAPSPQNITQLKSYLGLLNYYGKFIPMLSAKLRLLYDLCKSGVEFQWSDKHEQIFQFSKKLLTSDSVLVHFNPNLPVYITCDASSYGVGAVLSHEVDHRPLQFIFGRNKGIPVTAAARITRWALALSAYEYEIEYKPSKMVANADGLSRLPLSTETEIAGFLYSFNLTNELSLKADKIAKATTKDTILAKVIELTLIGWPNGAIEQELKPYFQKRHELSVEGNCLLIGTKVVIPTMLRSKVLSLFHEQHVGIVRTKMLMRTYCWWPGIDEAIEKFITACQWYHTDQITSIPPAKVTPSSTTGISPAQGFFKMRPRTRFDLIKPSCYRQQSKNQSQLNKNKTQLYTLNQTVFVKNIRSKLWQRGTVIQVLSYCTYLVQVEEGIKFVHANDIRPNNATLSTATSYPNKLYDTNNASMSSPHLATTPVGNAEESIRPVVETIVNNESNRTAITETDSVVDEGNSKIESPVQPCKKKSVVTPKKDSADNVATTRSGRIVKPPSRLNL</sequence>
<dbReference type="InterPro" id="IPR050951">
    <property type="entry name" value="Retrovirus_Pol_polyprotein"/>
</dbReference>
<dbReference type="GO" id="GO:0003964">
    <property type="term" value="F:RNA-directed DNA polymerase activity"/>
    <property type="evidence" value="ECO:0007669"/>
    <property type="project" value="UniProtKB-EC"/>
</dbReference>
<feature type="domain" description="Integrase zinc-binding" evidence="4">
    <location>
        <begin position="762"/>
        <end position="809"/>
    </location>
</feature>
<evidence type="ECO:0000259" key="3">
    <source>
        <dbReference type="Pfam" id="PF17919"/>
    </source>
</evidence>
<accession>A0A6J1RBA2</accession>
<organism evidence="5 6">
    <name type="scientific">Temnothorax curvispinosus</name>
    <dbReference type="NCBI Taxonomy" id="300111"/>
    <lineage>
        <taxon>Eukaryota</taxon>
        <taxon>Metazoa</taxon>
        <taxon>Ecdysozoa</taxon>
        <taxon>Arthropoda</taxon>
        <taxon>Hexapoda</taxon>
        <taxon>Insecta</taxon>
        <taxon>Pterygota</taxon>
        <taxon>Neoptera</taxon>
        <taxon>Endopterygota</taxon>
        <taxon>Hymenoptera</taxon>
        <taxon>Apocrita</taxon>
        <taxon>Aculeata</taxon>
        <taxon>Formicoidea</taxon>
        <taxon>Formicidae</taxon>
        <taxon>Myrmicinae</taxon>
        <taxon>Temnothorax</taxon>
    </lineage>
</organism>
<dbReference type="SUPFAM" id="SSF50630">
    <property type="entry name" value="Acid proteases"/>
    <property type="match status" value="1"/>
</dbReference>
<feature type="compositionally biased region" description="Polar residues" evidence="2">
    <location>
        <begin position="200"/>
        <end position="223"/>
    </location>
</feature>
<reference evidence="6" key="1">
    <citation type="submission" date="2025-08" db="UniProtKB">
        <authorList>
            <consortium name="RefSeq"/>
        </authorList>
    </citation>
    <scope>IDENTIFICATION</scope>
    <source>
        <tissue evidence="6">Whole body</tissue>
    </source>
</reference>
<dbReference type="RefSeq" id="XP_024890191.1">
    <property type="nucleotide sequence ID" value="XM_025034423.1"/>
</dbReference>
<dbReference type="Pfam" id="PF17921">
    <property type="entry name" value="Integrase_H2C2"/>
    <property type="match status" value="1"/>
</dbReference>
<dbReference type="InterPro" id="IPR041588">
    <property type="entry name" value="Integrase_H2C2"/>
</dbReference>
<dbReference type="InterPro" id="IPR021109">
    <property type="entry name" value="Peptidase_aspartic_dom_sf"/>
</dbReference>
<evidence type="ECO:0000256" key="2">
    <source>
        <dbReference type="SAM" id="MobiDB-lite"/>
    </source>
</evidence>
<dbReference type="InterPro" id="IPR041577">
    <property type="entry name" value="RT_RNaseH_2"/>
</dbReference>
<dbReference type="Gene3D" id="3.10.10.10">
    <property type="entry name" value="HIV Type 1 Reverse Transcriptase, subunit A, domain 1"/>
    <property type="match status" value="1"/>
</dbReference>
<dbReference type="Gene3D" id="3.30.70.270">
    <property type="match status" value="1"/>
</dbReference>
<feature type="region of interest" description="Disordered" evidence="2">
    <location>
        <begin position="195"/>
        <end position="225"/>
    </location>
</feature>
<dbReference type="PANTHER" id="PTHR37984">
    <property type="entry name" value="PROTEIN CBG26694"/>
    <property type="match status" value="1"/>
</dbReference>
<dbReference type="SUPFAM" id="SSF56672">
    <property type="entry name" value="DNA/RNA polymerases"/>
    <property type="match status" value="1"/>
</dbReference>
<evidence type="ECO:0000256" key="1">
    <source>
        <dbReference type="ARBA" id="ARBA00012493"/>
    </source>
</evidence>
<feature type="region of interest" description="Disordered" evidence="2">
    <location>
        <begin position="979"/>
        <end position="1032"/>
    </location>
</feature>
<evidence type="ECO:0000313" key="5">
    <source>
        <dbReference type="Proteomes" id="UP000504618"/>
    </source>
</evidence>
<proteinExistence type="predicted"/>
<dbReference type="Gene3D" id="2.40.70.10">
    <property type="entry name" value="Acid Proteases"/>
    <property type="match status" value="1"/>
</dbReference>
<feature type="domain" description="Reverse transcriptase/retrotransposon-derived protein RNase H-like" evidence="3">
    <location>
        <begin position="576"/>
        <end position="632"/>
    </location>
</feature>
<gene>
    <name evidence="6" type="primary">LOC112466360</name>
</gene>
<dbReference type="Gene3D" id="1.10.340.70">
    <property type="match status" value="1"/>
</dbReference>
<evidence type="ECO:0000313" key="6">
    <source>
        <dbReference type="RefSeq" id="XP_024890191.1"/>
    </source>
</evidence>
<dbReference type="AlphaFoldDB" id="A0A6J1RBA2"/>
<dbReference type="OrthoDB" id="7692679at2759"/>
<dbReference type="Pfam" id="PF17919">
    <property type="entry name" value="RT_RNaseH_2"/>
    <property type="match status" value="1"/>
</dbReference>
<dbReference type="InterPro" id="IPR043128">
    <property type="entry name" value="Rev_trsase/Diguanyl_cyclase"/>
</dbReference>